<reference evidence="2 3" key="1">
    <citation type="submission" date="2019-06" db="EMBL/GenBank/DDBJ databases">
        <title>A chromosome-scale genome assembly of the European perch, Perca fluviatilis.</title>
        <authorList>
            <person name="Roques C."/>
            <person name="Zahm M."/>
            <person name="Cabau C."/>
            <person name="Klopp C."/>
            <person name="Bouchez O."/>
            <person name="Donnadieu C."/>
            <person name="Kuhl H."/>
            <person name="Gislard M."/>
            <person name="Guendouz S."/>
            <person name="Journot L."/>
            <person name="Haffray P."/>
            <person name="Bestin A."/>
            <person name="Morvezen R."/>
            <person name="Feron R."/>
            <person name="Wen M."/>
            <person name="Jouanno E."/>
            <person name="Herpin A."/>
            <person name="Schartl M."/>
            <person name="Postlethwait J."/>
            <person name="Schaerlinger B."/>
            <person name="Chardard D."/>
            <person name="Lecocq T."/>
            <person name="Poncet C."/>
            <person name="Jaffrelo L."/>
            <person name="Lampietro C."/>
            <person name="Guiguen Y."/>
        </authorList>
    </citation>
    <scope>NUCLEOTIDE SEQUENCE [LARGE SCALE GENOMIC DNA]</scope>
    <source>
        <tissue evidence="2">Blood</tissue>
    </source>
</reference>
<gene>
    <name evidence="2" type="ORF">PFLUV_G00052850</name>
</gene>
<name>A0A6A5FLJ8_PERFL</name>
<feature type="region of interest" description="Disordered" evidence="1">
    <location>
        <begin position="110"/>
        <end position="272"/>
    </location>
</feature>
<evidence type="ECO:0000313" key="2">
    <source>
        <dbReference type="EMBL" id="KAF1389942.1"/>
    </source>
</evidence>
<comment type="caution">
    <text evidence="2">The sequence shown here is derived from an EMBL/GenBank/DDBJ whole genome shotgun (WGS) entry which is preliminary data.</text>
</comment>
<dbReference type="AlphaFoldDB" id="A0A6A5FLJ8"/>
<organism evidence="2 3">
    <name type="scientific">Perca fluviatilis</name>
    <name type="common">European perch</name>
    <dbReference type="NCBI Taxonomy" id="8168"/>
    <lineage>
        <taxon>Eukaryota</taxon>
        <taxon>Metazoa</taxon>
        <taxon>Chordata</taxon>
        <taxon>Craniata</taxon>
        <taxon>Vertebrata</taxon>
        <taxon>Euteleostomi</taxon>
        <taxon>Actinopterygii</taxon>
        <taxon>Neopterygii</taxon>
        <taxon>Teleostei</taxon>
        <taxon>Neoteleostei</taxon>
        <taxon>Acanthomorphata</taxon>
        <taxon>Eupercaria</taxon>
        <taxon>Perciformes</taxon>
        <taxon>Percoidei</taxon>
        <taxon>Percidae</taxon>
        <taxon>Percinae</taxon>
        <taxon>Perca</taxon>
    </lineage>
</organism>
<evidence type="ECO:0000313" key="3">
    <source>
        <dbReference type="Proteomes" id="UP000465112"/>
    </source>
</evidence>
<feature type="compositionally biased region" description="Basic and acidic residues" evidence="1">
    <location>
        <begin position="166"/>
        <end position="184"/>
    </location>
</feature>
<dbReference type="Proteomes" id="UP000465112">
    <property type="component" value="Chromosome 5"/>
</dbReference>
<protein>
    <submittedName>
        <fullName evidence="2">Uncharacterized protein</fullName>
    </submittedName>
</protein>
<dbReference type="EMBL" id="VHII01000005">
    <property type="protein sequence ID" value="KAF1389942.1"/>
    <property type="molecule type" value="Genomic_DNA"/>
</dbReference>
<feature type="compositionally biased region" description="Low complexity" evidence="1">
    <location>
        <begin position="119"/>
        <end position="134"/>
    </location>
</feature>
<feature type="region of interest" description="Disordered" evidence="1">
    <location>
        <begin position="287"/>
        <end position="311"/>
    </location>
</feature>
<keyword evidence="3" id="KW-1185">Reference proteome</keyword>
<proteinExistence type="predicted"/>
<sequence>MPRLKGHNRWLAAKDRIGKWQRLNVELHHHGDTFVPRRGTGYCHAVRSWQRSAVTGLFHKLVFPATSSDKKFIPIVGDSHLRSLVDGFVKMPDHEHLSFGFMSMPGASAAQLRTEEEATASMESPSPSSASLSTVAVKEKVGVPSSDQLLEDPRKEKPMASVESSKPFHGDDKWPPLQATRKEAIASMESPGPSSASLGRVAVKEKVGVPSSDQPLEDPRKISVASSRTSYASVTAKRPPGSLRKEKPTASVESSKPSHADDKWPPLQATRKRMVSVESSKLFHADEWPPLKATRKTKHLESQKEDCAAAP</sequence>
<evidence type="ECO:0000256" key="1">
    <source>
        <dbReference type="SAM" id="MobiDB-lite"/>
    </source>
</evidence>
<accession>A0A6A5FLJ8</accession>
<feature type="compositionally biased region" description="Basic and acidic residues" evidence="1">
    <location>
        <begin position="299"/>
        <end position="311"/>
    </location>
</feature>
<feature type="compositionally biased region" description="Polar residues" evidence="1">
    <location>
        <begin position="224"/>
        <end position="233"/>
    </location>
</feature>